<dbReference type="RefSeq" id="WP_252468102.1">
    <property type="nucleotide sequence ID" value="NZ_JALBWM010000053.1"/>
</dbReference>
<keyword evidence="2" id="KW-1185">Reference proteome</keyword>
<dbReference type="EMBL" id="JALBWM010000053">
    <property type="protein sequence ID" value="MCO1335184.1"/>
    <property type="molecule type" value="Genomic_DNA"/>
</dbReference>
<reference evidence="1" key="1">
    <citation type="journal article" date="2022" name="Arch. Microbiol.">
        <title>Microbulbifer okhotskensis sp. nov., isolated from a deep bottom sediment of the Okhotsk Sea.</title>
        <authorList>
            <person name="Romanenko L."/>
            <person name="Kurilenko V."/>
            <person name="Otstavnykh N."/>
            <person name="Velansky P."/>
            <person name="Isaeva M."/>
            <person name="Mikhailov V."/>
        </authorList>
    </citation>
    <scope>NUCLEOTIDE SEQUENCE</scope>
    <source>
        <strain evidence="1">OS29</strain>
    </source>
</reference>
<protein>
    <submittedName>
        <fullName evidence="1">Uncharacterized protein</fullName>
    </submittedName>
</protein>
<dbReference type="AlphaFoldDB" id="A0A9X2EP18"/>
<organism evidence="1 2">
    <name type="scientific">Microbulbifer okhotskensis</name>
    <dbReference type="NCBI Taxonomy" id="2926617"/>
    <lineage>
        <taxon>Bacteria</taxon>
        <taxon>Pseudomonadati</taxon>
        <taxon>Pseudomonadota</taxon>
        <taxon>Gammaproteobacteria</taxon>
        <taxon>Cellvibrionales</taxon>
        <taxon>Microbulbiferaceae</taxon>
        <taxon>Microbulbifer</taxon>
    </lineage>
</organism>
<name>A0A9X2EP18_9GAMM</name>
<gene>
    <name evidence="1" type="ORF">MO867_12660</name>
</gene>
<comment type="caution">
    <text evidence="1">The sequence shown here is derived from an EMBL/GenBank/DDBJ whole genome shotgun (WGS) entry which is preliminary data.</text>
</comment>
<dbReference type="Proteomes" id="UP001139028">
    <property type="component" value="Unassembled WGS sequence"/>
</dbReference>
<sequence length="79" mass="9101">MRSRKSPKETEKQGFLKTLFKGKPDPFKPGTLVNIEAQRLRVIASDKDTVTFNVNGVPTVWQRQWLNDYDDGHISILDK</sequence>
<evidence type="ECO:0000313" key="1">
    <source>
        <dbReference type="EMBL" id="MCO1335184.1"/>
    </source>
</evidence>
<proteinExistence type="predicted"/>
<accession>A0A9X2EP18</accession>
<evidence type="ECO:0000313" key="2">
    <source>
        <dbReference type="Proteomes" id="UP001139028"/>
    </source>
</evidence>